<evidence type="ECO:0000313" key="2">
    <source>
        <dbReference type="Proteomes" id="UP001056384"/>
    </source>
</evidence>
<dbReference type="EMBL" id="CP099421">
    <property type="protein sequence ID" value="USW52146.1"/>
    <property type="molecule type" value="Genomic_DNA"/>
</dbReference>
<reference evidence="1" key="1">
    <citation type="submission" date="2022-06" db="EMBL/GenBank/DDBJ databases">
        <title>Complete genome sequences of two strains of the flax pathogen Septoria linicola.</title>
        <authorList>
            <person name="Lapalu N."/>
            <person name="Simon A."/>
            <person name="Demenou B."/>
            <person name="Paumier D."/>
            <person name="Guillot M.-P."/>
            <person name="Gout L."/>
            <person name="Valade R."/>
        </authorList>
    </citation>
    <scope>NUCLEOTIDE SEQUENCE</scope>
    <source>
        <strain evidence="1">SE15195</strain>
    </source>
</reference>
<protein>
    <submittedName>
        <fullName evidence="1">Uncharacterized protein</fullName>
    </submittedName>
</protein>
<sequence length="240" mass="26903">MALSSTSDSEAQLTTAGPQLLVDWSWRKFKSRVTDPKTGKDVYIMDFNFTSPDIEYFHADETSTASNIVKGSRFGTGNIHFFKIDAECVVNGQDIKLKPLKKFTTHYTQLSHAYPRKDGSNEPTTLEWTTTSSFTNWDFICLDQQTQEPIARFSSNIWAVKKVGSIDFMGNPSQELKEELVVAGVTLFYCMLSRSQNIFAFFGAIFADTGPIGAEEAGRERTIEMAKMKQADADRKAKVS</sequence>
<evidence type="ECO:0000313" key="1">
    <source>
        <dbReference type="EMBL" id="USW52146.1"/>
    </source>
</evidence>
<name>A0A9Q9AUH4_9PEZI</name>
<organism evidence="1 2">
    <name type="scientific">Septoria linicola</name>
    <dbReference type="NCBI Taxonomy" id="215465"/>
    <lineage>
        <taxon>Eukaryota</taxon>
        <taxon>Fungi</taxon>
        <taxon>Dikarya</taxon>
        <taxon>Ascomycota</taxon>
        <taxon>Pezizomycotina</taxon>
        <taxon>Dothideomycetes</taxon>
        <taxon>Dothideomycetidae</taxon>
        <taxon>Mycosphaerellales</taxon>
        <taxon>Mycosphaerellaceae</taxon>
        <taxon>Septoria</taxon>
    </lineage>
</organism>
<keyword evidence="2" id="KW-1185">Reference proteome</keyword>
<gene>
    <name evidence="1" type="ORF">Slin15195_G054650</name>
</gene>
<dbReference type="AlphaFoldDB" id="A0A9Q9AUH4"/>
<dbReference type="OrthoDB" id="4725912at2759"/>
<dbReference type="Proteomes" id="UP001056384">
    <property type="component" value="Chromosome 4"/>
</dbReference>
<proteinExistence type="predicted"/>
<accession>A0A9Q9AUH4</accession>